<evidence type="ECO:0000256" key="1">
    <source>
        <dbReference type="SAM" id="MobiDB-lite"/>
    </source>
</evidence>
<sequence length="366" mass="40305">MAKYSKAMLVFGLGVLVVSMWCIKGTEGGLEDEAASIIHTVKRDDPSPRQGCGPSHTEGGVEECSDEDDRLGLYADVDDTFKAAAKKITSQFHSHDDNDDSPDLAHNNVNPYHLPPTETLTLAATAVPLPPLPPMPQVVATARTSSPSFLAGASTDHHGASTKTAVTFLLLRARVRSHHDRHLRVRLRITNISPPSHKVTVLFSTTINHASRRDTTLLTRKSSTRTSHRNLHRASPPLTKAWHNHLHLLHSRNPIAPSSRIITSRSSPTMPRPPLTSLTSRASSPLPNLHGSHHTPPHLPALQSNLHKNQTCKEEPNNHKSRTVRRRTHGFLKRNMFGFILSASELGLCVRRRGEDEVGITTVPFL</sequence>
<protein>
    <submittedName>
        <fullName evidence="3">Uncharacterized protein</fullName>
    </submittedName>
</protein>
<feature type="region of interest" description="Disordered" evidence="1">
    <location>
        <begin position="259"/>
        <end position="303"/>
    </location>
</feature>
<evidence type="ECO:0000313" key="4">
    <source>
        <dbReference type="Proteomes" id="UP000743370"/>
    </source>
</evidence>
<dbReference type="Proteomes" id="UP000743370">
    <property type="component" value="Unassembled WGS sequence"/>
</dbReference>
<gene>
    <name evidence="3" type="ORF">HKW66_Vig0131190</name>
</gene>
<feature type="chain" id="PRO_5035757097" evidence="2">
    <location>
        <begin position="29"/>
        <end position="366"/>
    </location>
</feature>
<feature type="compositionally biased region" description="Low complexity" evidence="1">
    <location>
        <begin position="259"/>
        <end position="280"/>
    </location>
</feature>
<feature type="region of interest" description="Disordered" evidence="1">
    <location>
        <begin position="42"/>
        <end position="66"/>
    </location>
</feature>
<keyword evidence="2" id="KW-0732">Signal</keyword>
<comment type="caution">
    <text evidence="3">The sequence shown here is derived from an EMBL/GenBank/DDBJ whole genome shotgun (WGS) entry which is preliminary data.</text>
</comment>
<dbReference type="EMBL" id="JABFOF010000007">
    <property type="protein sequence ID" value="KAG2391120.1"/>
    <property type="molecule type" value="Genomic_DNA"/>
</dbReference>
<feature type="signal peptide" evidence="2">
    <location>
        <begin position="1"/>
        <end position="28"/>
    </location>
</feature>
<name>A0A8T0K225_PHAAN</name>
<dbReference type="AlphaFoldDB" id="A0A8T0K225"/>
<proteinExistence type="predicted"/>
<organism evidence="3 4">
    <name type="scientific">Phaseolus angularis</name>
    <name type="common">Azuki bean</name>
    <name type="synonym">Vigna angularis</name>
    <dbReference type="NCBI Taxonomy" id="3914"/>
    <lineage>
        <taxon>Eukaryota</taxon>
        <taxon>Viridiplantae</taxon>
        <taxon>Streptophyta</taxon>
        <taxon>Embryophyta</taxon>
        <taxon>Tracheophyta</taxon>
        <taxon>Spermatophyta</taxon>
        <taxon>Magnoliopsida</taxon>
        <taxon>eudicotyledons</taxon>
        <taxon>Gunneridae</taxon>
        <taxon>Pentapetalae</taxon>
        <taxon>rosids</taxon>
        <taxon>fabids</taxon>
        <taxon>Fabales</taxon>
        <taxon>Fabaceae</taxon>
        <taxon>Papilionoideae</taxon>
        <taxon>50 kb inversion clade</taxon>
        <taxon>NPAAA clade</taxon>
        <taxon>indigoferoid/millettioid clade</taxon>
        <taxon>Phaseoleae</taxon>
        <taxon>Vigna</taxon>
    </lineage>
</organism>
<accession>A0A8T0K225</accession>
<evidence type="ECO:0000313" key="3">
    <source>
        <dbReference type="EMBL" id="KAG2391120.1"/>
    </source>
</evidence>
<evidence type="ECO:0000256" key="2">
    <source>
        <dbReference type="SAM" id="SignalP"/>
    </source>
</evidence>
<reference evidence="3 4" key="1">
    <citation type="submission" date="2020-05" db="EMBL/GenBank/DDBJ databases">
        <title>Vigna angularis (adzuki bean) Var. LongXiaoDou No. 4 denovo assembly.</title>
        <authorList>
            <person name="Xiang H."/>
        </authorList>
    </citation>
    <scope>NUCLEOTIDE SEQUENCE [LARGE SCALE GENOMIC DNA]</scope>
    <source>
        <tissue evidence="3">Leaf</tissue>
    </source>
</reference>